<dbReference type="Proteomes" id="UP001439008">
    <property type="component" value="Unassembled WGS sequence"/>
</dbReference>
<organism evidence="1 2">
    <name type="scientific">Bonamia ostreae</name>
    <dbReference type="NCBI Taxonomy" id="126728"/>
    <lineage>
        <taxon>Eukaryota</taxon>
        <taxon>Sar</taxon>
        <taxon>Rhizaria</taxon>
        <taxon>Endomyxa</taxon>
        <taxon>Ascetosporea</taxon>
        <taxon>Haplosporida</taxon>
        <taxon>Bonamia</taxon>
    </lineage>
</organism>
<reference evidence="1 2" key="1">
    <citation type="journal article" date="2024" name="BMC Biol.">
        <title>Comparative genomics of Ascetosporea gives new insight into the evolutionary basis for animal parasitism in Rhizaria.</title>
        <authorList>
            <person name="Hiltunen Thoren M."/>
            <person name="Onut-Brannstrom I."/>
            <person name="Alfjorden A."/>
            <person name="Peckova H."/>
            <person name="Swords F."/>
            <person name="Hooper C."/>
            <person name="Holzer A.S."/>
            <person name="Bass D."/>
            <person name="Burki F."/>
        </authorList>
    </citation>
    <scope>NUCLEOTIDE SEQUENCE [LARGE SCALE GENOMIC DNA]</scope>
    <source>
        <strain evidence="1">20-A016</strain>
    </source>
</reference>
<gene>
    <name evidence="1" type="ORF">MHBO_000382</name>
</gene>
<evidence type="ECO:0000313" key="1">
    <source>
        <dbReference type="EMBL" id="MES1918414.1"/>
    </source>
</evidence>
<comment type="caution">
    <text evidence="1">The sequence shown here is derived from an EMBL/GenBank/DDBJ whole genome shotgun (WGS) entry which is preliminary data.</text>
</comment>
<evidence type="ECO:0000313" key="2">
    <source>
        <dbReference type="Proteomes" id="UP001439008"/>
    </source>
</evidence>
<name>A0ABV2AG30_9EUKA</name>
<sequence>MAKFIDDLKNIKFFDYDVAALENEVFKNCMYAKQLDGLTSNMEKMVGKKNSARNRAEIEESHFDYRRVLQEVENGFMNVALLWAYHTAAEKIFAAKDKADSIARNARDKEKQFSSTKTFYNLLQKSEKAIRKIDRLYEDAKFLIESIRTGSEEDKADSMKDMAALQWLCDKTLRNLEKTQSAFGEKGHYFLAKYYDIEDNISRLAEQRRIAITSLLLNSRMEYAEQMRWQRQSQIFCPKRRDKHGAVEHRDRVSC</sequence>
<dbReference type="EMBL" id="JBDODL010000059">
    <property type="protein sequence ID" value="MES1918414.1"/>
    <property type="molecule type" value="Genomic_DNA"/>
</dbReference>
<accession>A0ABV2AG30</accession>
<keyword evidence="2" id="KW-1185">Reference proteome</keyword>
<proteinExistence type="predicted"/>
<protein>
    <submittedName>
        <fullName evidence="1">Uncharacterized protein</fullName>
    </submittedName>
</protein>